<dbReference type="EnsemblPlants" id="PGSC0003DMT400087556">
    <property type="protein sequence ID" value="PGSC0003DMT400087556"/>
    <property type="gene ID" value="PGSC0003DMG400037127"/>
</dbReference>
<reference evidence="2" key="2">
    <citation type="submission" date="2015-06" db="UniProtKB">
        <authorList>
            <consortium name="EnsemblPlants"/>
        </authorList>
    </citation>
    <scope>IDENTIFICATION</scope>
    <source>
        <strain evidence="2">DM1-3 516 R44</strain>
    </source>
</reference>
<keyword evidence="3" id="KW-1185">Reference proteome</keyword>
<dbReference type="InParanoid" id="M1DE29"/>
<dbReference type="HOGENOM" id="CLU_636801_0_0_1"/>
<dbReference type="AlphaFoldDB" id="M1DE29"/>
<dbReference type="Proteomes" id="UP000011115">
    <property type="component" value="Unassembled WGS sequence"/>
</dbReference>
<organism evidence="2 3">
    <name type="scientific">Solanum tuberosum</name>
    <name type="common">Potato</name>
    <dbReference type="NCBI Taxonomy" id="4113"/>
    <lineage>
        <taxon>Eukaryota</taxon>
        <taxon>Viridiplantae</taxon>
        <taxon>Streptophyta</taxon>
        <taxon>Embryophyta</taxon>
        <taxon>Tracheophyta</taxon>
        <taxon>Spermatophyta</taxon>
        <taxon>Magnoliopsida</taxon>
        <taxon>eudicotyledons</taxon>
        <taxon>Gunneridae</taxon>
        <taxon>Pentapetalae</taxon>
        <taxon>asterids</taxon>
        <taxon>lamiids</taxon>
        <taxon>Solanales</taxon>
        <taxon>Solanaceae</taxon>
        <taxon>Solanoideae</taxon>
        <taxon>Solaneae</taxon>
        <taxon>Solanum</taxon>
    </lineage>
</organism>
<reference evidence="3" key="1">
    <citation type="journal article" date="2011" name="Nature">
        <title>Genome sequence and analysis of the tuber crop potato.</title>
        <authorList>
            <consortium name="The Potato Genome Sequencing Consortium"/>
        </authorList>
    </citation>
    <scope>NUCLEOTIDE SEQUENCE [LARGE SCALE GENOMIC DNA]</scope>
    <source>
        <strain evidence="3">cv. DM1-3 516 R44</strain>
    </source>
</reference>
<feature type="compositionally biased region" description="Polar residues" evidence="1">
    <location>
        <begin position="333"/>
        <end position="343"/>
    </location>
</feature>
<feature type="region of interest" description="Disordered" evidence="1">
    <location>
        <begin position="1"/>
        <end position="22"/>
    </location>
</feature>
<dbReference type="PANTHER" id="PTHR33180:SF31">
    <property type="entry name" value="POLYPROTEIN PROTEIN"/>
    <property type="match status" value="1"/>
</dbReference>
<accession>M1DE29</accession>
<dbReference type="PaxDb" id="4113-PGSC0003DMT400087556"/>
<sequence>MSMNRNNGSQGGHQDDIGNLNDVNELNANAPQIMGAIGAILLPPVEGNVLHPELWLPNISPQVGKRGKGKAPAPSSPEASSDNDGIYATPLTTSESVGEHQDLQATTSEPKDNEAVVLALPVQGPPPWSMNILKNEGLRTIIEEKRLSTDGIIERDKKKKTSTSFTDIRSMEAEYLKDEAEKKKAVPVDTSPVMDTNTLPAEAPLPTPTHGPSGIPSTTPSMTPSTSTAPLPPRFARIEVSECGQGVTEEVMALKAVEIPDMPIEPDMPPAITRDDVRVEDVAATKSEAEIDEELHGVAEEVSYEGLTEIEEAMLDAVVQTSLADTPLADPSGVSSSEATPGTDSLKDGATV</sequence>
<evidence type="ECO:0008006" key="4">
    <source>
        <dbReference type="Google" id="ProtNLM"/>
    </source>
</evidence>
<dbReference type="Gramene" id="PGSC0003DMT400087556">
    <property type="protein sequence ID" value="PGSC0003DMT400087556"/>
    <property type="gene ID" value="PGSC0003DMG400037127"/>
</dbReference>
<evidence type="ECO:0000256" key="1">
    <source>
        <dbReference type="SAM" id="MobiDB-lite"/>
    </source>
</evidence>
<feature type="compositionally biased region" description="Low complexity" evidence="1">
    <location>
        <begin position="210"/>
        <end position="229"/>
    </location>
</feature>
<name>M1DE29_SOLTU</name>
<evidence type="ECO:0000313" key="2">
    <source>
        <dbReference type="EnsemblPlants" id="PGSC0003DMT400087556"/>
    </source>
</evidence>
<evidence type="ECO:0000313" key="3">
    <source>
        <dbReference type="Proteomes" id="UP000011115"/>
    </source>
</evidence>
<feature type="region of interest" description="Disordered" evidence="1">
    <location>
        <begin position="60"/>
        <end position="111"/>
    </location>
</feature>
<feature type="region of interest" description="Disordered" evidence="1">
    <location>
        <begin position="178"/>
        <end position="235"/>
    </location>
</feature>
<proteinExistence type="predicted"/>
<protein>
    <recommendedName>
        <fullName evidence="4">Polyprotein protein</fullName>
    </recommendedName>
</protein>
<feature type="compositionally biased region" description="Low complexity" evidence="1">
    <location>
        <begin position="71"/>
        <end position="80"/>
    </location>
</feature>
<feature type="region of interest" description="Disordered" evidence="1">
    <location>
        <begin position="326"/>
        <end position="352"/>
    </location>
</feature>
<dbReference type="PANTHER" id="PTHR33180">
    <property type="entry name" value="PHOTOSYSTEM II CP43 REACTION CENTER PROTEIN"/>
    <property type="match status" value="1"/>
</dbReference>